<evidence type="ECO:0000256" key="6">
    <source>
        <dbReference type="ARBA" id="ARBA00022989"/>
    </source>
</evidence>
<dbReference type="RefSeq" id="XP_029654778.1">
    <property type="nucleotide sequence ID" value="XM_029798918.2"/>
</dbReference>
<evidence type="ECO:0000256" key="8">
    <source>
        <dbReference type="ARBA" id="ARBA00023212"/>
    </source>
</evidence>
<keyword evidence="9" id="KW-0966">Cell projection</keyword>
<comment type="subcellular location">
    <subcellularLocation>
        <location evidence="2">Cell membrane</location>
        <topology evidence="2">Single-pass membrane protein</topology>
    </subcellularLocation>
    <subcellularLocation>
        <location evidence="1">Cytoplasm</location>
        <location evidence="1">Cytoskeleton</location>
        <location evidence="1">Cilium basal body</location>
    </subcellularLocation>
</comment>
<keyword evidence="8" id="KW-0206">Cytoskeleton</keyword>
<dbReference type="InterPro" id="IPR026501">
    <property type="entry name" value="Limbin/EVC"/>
</dbReference>
<feature type="coiled-coil region" evidence="10">
    <location>
        <begin position="231"/>
        <end position="262"/>
    </location>
</feature>
<protein>
    <submittedName>
        <fullName evidence="13">Trichohyalin-like</fullName>
    </submittedName>
</protein>
<dbReference type="AlphaFoldDB" id="A0A6P7TSM4"/>
<keyword evidence="5" id="KW-0812">Transmembrane</keyword>
<evidence type="ECO:0000256" key="2">
    <source>
        <dbReference type="ARBA" id="ARBA00004162"/>
    </source>
</evidence>
<dbReference type="GO" id="GO:0060170">
    <property type="term" value="C:ciliary membrane"/>
    <property type="evidence" value="ECO:0007669"/>
    <property type="project" value="TreeGrafter"/>
</dbReference>
<evidence type="ECO:0000313" key="13">
    <source>
        <dbReference type="RefSeq" id="XP_029654778.1"/>
    </source>
</evidence>
<keyword evidence="6" id="KW-1133">Transmembrane helix</keyword>
<evidence type="ECO:0000256" key="7">
    <source>
        <dbReference type="ARBA" id="ARBA00023136"/>
    </source>
</evidence>
<sequence>MIELERTKSNQRIELMKTEISLDEKHVQALNELREKTSQESIAEFEKALENMIRSMEKPECEDVVDGYIYNYRQDIQNLERKQQEERKEYTIKVNEKLSQKQKESLEQNEEEKESLEKMNENRIEVIEELLKIQDSMSDENRKKILEEHEMQKMRFEKSLTLNKLRQQSLLEEKLAMKRKQKLDNQEKQQALAAKSGDTNTESGDANGVNENSATTDADFYTPEIDEINLSSEIEEINRSLLKQREKAKQEQEEKLGETIARLNLEKAKQMCLLEEKARAIDSMKTMLMEDMRVNGDAESQKIIEEHTKKQQILQQQSEEKKKKFDEELTKKLEVRKLQRETTLTEKHEKEIRDVLCKAPNKTAAIIKKVVLMNKHILERERFINQMNVQLKQNIEELSQQSDIKIQTDLQKNEVKLILSLLAMNKIKREVIFSAMKIPVELKNLINEIQNSENGSDPPEERNSALETKIHDFVVKSTESEKTNDEDNKKRAKTINETPINSKLDEKYAERNSLAYKKNSECLCIRDQCDLSDCYIEMTTRCDCSFSQKIDNIPRILLEDAKKLSHQRGRLAPLQFVPKLLKRKKKKNQL</sequence>
<accession>A0A6P7TSM4</accession>
<keyword evidence="10" id="KW-0175">Coiled coil</keyword>
<organism evidence="12 13">
    <name type="scientific">Octopus sinensis</name>
    <name type="common">East Asian common octopus</name>
    <dbReference type="NCBI Taxonomy" id="2607531"/>
    <lineage>
        <taxon>Eukaryota</taxon>
        <taxon>Metazoa</taxon>
        <taxon>Spiralia</taxon>
        <taxon>Lophotrochozoa</taxon>
        <taxon>Mollusca</taxon>
        <taxon>Cephalopoda</taxon>
        <taxon>Coleoidea</taxon>
        <taxon>Octopodiformes</taxon>
        <taxon>Octopoda</taxon>
        <taxon>Incirrata</taxon>
        <taxon>Octopodidae</taxon>
        <taxon>Octopus</taxon>
    </lineage>
</organism>
<keyword evidence="12" id="KW-1185">Reference proteome</keyword>
<dbReference type="Proteomes" id="UP000515154">
    <property type="component" value="Unplaced"/>
</dbReference>
<keyword evidence="4" id="KW-0963">Cytoplasm</keyword>
<proteinExistence type="predicted"/>
<keyword evidence="7" id="KW-0472">Membrane</keyword>
<evidence type="ECO:0000256" key="5">
    <source>
        <dbReference type="ARBA" id="ARBA00022692"/>
    </source>
</evidence>
<dbReference type="PANTHER" id="PTHR16795">
    <property type="entry name" value="LIMBIN/ELLIS-VAN CREVELD PROTEIN"/>
    <property type="match status" value="1"/>
</dbReference>
<evidence type="ECO:0000256" key="9">
    <source>
        <dbReference type="ARBA" id="ARBA00023273"/>
    </source>
</evidence>
<name>A0A6P7TSM4_9MOLL</name>
<evidence type="ECO:0000256" key="1">
    <source>
        <dbReference type="ARBA" id="ARBA00004120"/>
    </source>
</evidence>
<gene>
    <name evidence="13" type="primary">LOC115228310</name>
</gene>
<evidence type="ECO:0000256" key="4">
    <source>
        <dbReference type="ARBA" id="ARBA00022490"/>
    </source>
</evidence>
<dbReference type="GO" id="GO:0098797">
    <property type="term" value="C:plasma membrane protein complex"/>
    <property type="evidence" value="ECO:0007669"/>
    <property type="project" value="TreeGrafter"/>
</dbReference>
<evidence type="ECO:0000256" key="11">
    <source>
        <dbReference type="SAM" id="MobiDB-lite"/>
    </source>
</evidence>
<keyword evidence="3" id="KW-1003">Cell membrane</keyword>
<evidence type="ECO:0000256" key="3">
    <source>
        <dbReference type="ARBA" id="ARBA00022475"/>
    </source>
</evidence>
<reference evidence="13" key="1">
    <citation type="submission" date="2025-08" db="UniProtKB">
        <authorList>
            <consortium name="RefSeq"/>
        </authorList>
    </citation>
    <scope>IDENTIFICATION</scope>
</reference>
<dbReference type="GO" id="GO:0007224">
    <property type="term" value="P:smoothened signaling pathway"/>
    <property type="evidence" value="ECO:0007669"/>
    <property type="project" value="InterPro"/>
</dbReference>
<feature type="compositionally biased region" description="Polar residues" evidence="11">
    <location>
        <begin position="197"/>
        <end position="216"/>
    </location>
</feature>
<evidence type="ECO:0000256" key="10">
    <source>
        <dbReference type="SAM" id="Coils"/>
    </source>
</evidence>
<evidence type="ECO:0000313" key="12">
    <source>
        <dbReference type="Proteomes" id="UP000515154"/>
    </source>
</evidence>
<dbReference type="KEGG" id="osn:115228310"/>
<feature type="region of interest" description="Disordered" evidence="11">
    <location>
        <begin position="181"/>
        <end position="216"/>
    </location>
</feature>
<feature type="coiled-coil region" evidence="10">
    <location>
        <begin position="69"/>
        <end position="129"/>
    </location>
</feature>
<dbReference type="PANTHER" id="PTHR16795:SF14">
    <property type="entry name" value="LIMBIN"/>
    <property type="match status" value="1"/>
</dbReference>